<evidence type="ECO:0000313" key="2">
    <source>
        <dbReference type="Proteomes" id="UP000018144"/>
    </source>
</evidence>
<evidence type="ECO:0000313" key="1">
    <source>
        <dbReference type="EMBL" id="CCX31485.1"/>
    </source>
</evidence>
<dbReference type="EMBL" id="HF935600">
    <property type="protein sequence ID" value="CCX31485.1"/>
    <property type="molecule type" value="Genomic_DNA"/>
</dbReference>
<gene>
    <name evidence="1" type="ORF">PCON_10834</name>
</gene>
<name>U4LQ75_PYROM</name>
<keyword evidence="2" id="KW-1185">Reference proteome</keyword>
<dbReference type="Proteomes" id="UP000018144">
    <property type="component" value="Unassembled WGS sequence"/>
</dbReference>
<dbReference type="AlphaFoldDB" id="U4LQ75"/>
<protein>
    <submittedName>
        <fullName evidence="1">Uncharacterized protein</fullName>
    </submittedName>
</protein>
<proteinExistence type="predicted"/>
<sequence>MLCVKGSGIPCSTSNRRRCSFM</sequence>
<accession>U4LQ75</accession>
<organism evidence="1 2">
    <name type="scientific">Pyronema omphalodes (strain CBS 100304)</name>
    <name type="common">Pyronema confluens</name>
    <dbReference type="NCBI Taxonomy" id="1076935"/>
    <lineage>
        <taxon>Eukaryota</taxon>
        <taxon>Fungi</taxon>
        <taxon>Dikarya</taxon>
        <taxon>Ascomycota</taxon>
        <taxon>Pezizomycotina</taxon>
        <taxon>Pezizomycetes</taxon>
        <taxon>Pezizales</taxon>
        <taxon>Pyronemataceae</taxon>
        <taxon>Pyronema</taxon>
    </lineage>
</organism>
<reference evidence="1 2" key="1">
    <citation type="journal article" date="2013" name="PLoS Genet.">
        <title>The genome and development-dependent transcriptomes of Pyronema confluens: a window into fungal evolution.</title>
        <authorList>
            <person name="Traeger S."/>
            <person name="Altegoer F."/>
            <person name="Freitag M."/>
            <person name="Gabaldon T."/>
            <person name="Kempken F."/>
            <person name="Kumar A."/>
            <person name="Marcet-Houben M."/>
            <person name="Poggeler S."/>
            <person name="Stajich J.E."/>
            <person name="Nowrousian M."/>
        </authorList>
    </citation>
    <scope>NUCLEOTIDE SEQUENCE [LARGE SCALE GENOMIC DNA]</scope>
    <source>
        <strain evidence="2">CBS 100304</strain>
        <tissue evidence="1">Vegetative mycelium</tissue>
    </source>
</reference>